<gene>
    <name evidence="3" type="ORF">AAFH96_00110</name>
</gene>
<feature type="region of interest" description="Disordered" evidence="1">
    <location>
        <begin position="1"/>
        <end position="24"/>
    </location>
</feature>
<evidence type="ECO:0000313" key="3">
    <source>
        <dbReference type="EMBL" id="MFB6391513.1"/>
    </source>
</evidence>
<evidence type="ECO:0000256" key="2">
    <source>
        <dbReference type="SAM" id="Phobius"/>
    </source>
</evidence>
<proteinExistence type="predicted"/>
<keyword evidence="2" id="KW-0472">Membrane</keyword>
<organism evidence="3 4">
    <name type="scientific">Polymorphospora lycopeni</name>
    <dbReference type="NCBI Taxonomy" id="3140240"/>
    <lineage>
        <taxon>Bacteria</taxon>
        <taxon>Bacillati</taxon>
        <taxon>Actinomycetota</taxon>
        <taxon>Actinomycetes</taxon>
        <taxon>Micromonosporales</taxon>
        <taxon>Micromonosporaceae</taxon>
        <taxon>Polymorphospora</taxon>
    </lineage>
</organism>
<name>A0ABV5CHP1_9ACTN</name>
<feature type="compositionally biased region" description="Low complexity" evidence="1">
    <location>
        <begin position="162"/>
        <end position="179"/>
    </location>
</feature>
<feature type="compositionally biased region" description="Pro residues" evidence="1">
    <location>
        <begin position="94"/>
        <end position="111"/>
    </location>
</feature>
<feature type="transmembrane region" description="Helical" evidence="2">
    <location>
        <begin position="28"/>
        <end position="49"/>
    </location>
</feature>
<protein>
    <submittedName>
        <fullName evidence="3">Uncharacterized protein</fullName>
    </submittedName>
</protein>
<comment type="caution">
    <text evidence="3">The sequence shown here is derived from an EMBL/GenBank/DDBJ whole genome shotgun (WGS) entry which is preliminary data.</text>
</comment>
<evidence type="ECO:0000313" key="4">
    <source>
        <dbReference type="Proteomes" id="UP001582793"/>
    </source>
</evidence>
<feature type="compositionally biased region" description="Polar residues" evidence="1">
    <location>
        <begin position="64"/>
        <end position="85"/>
    </location>
</feature>
<sequence length="229" mass="22748">MPITVPRHPHLIGSPAGPPDRHRPTRTLVAVGAVFVSLSAAVLAGTAAAGHAGPAGHGMAANAVTPTWSDPSTGTSPGASATVEPTRSIEPTPSTDPTPASPSPSGTPTPAPTRSTPPSSAPSGAVPSADGHGGGADGPRQITPITPSDAAWRGAGAGFGGPAPTRSAPAATARPDMPAAAPVETVPVRSTAADRRPEDHRRTLVYSGIFGLAIATTGLAMVGWRRQHW</sequence>
<dbReference type="EMBL" id="JBCGDC010000001">
    <property type="protein sequence ID" value="MFB6391513.1"/>
    <property type="molecule type" value="Genomic_DNA"/>
</dbReference>
<dbReference type="Proteomes" id="UP001582793">
    <property type="component" value="Unassembled WGS sequence"/>
</dbReference>
<accession>A0ABV5CHP1</accession>
<feature type="transmembrane region" description="Helical" evidence="2">
    <location>
        <begin position="204"/>
        <end position="224"/>
    </location>
</feature>
<feature type="compositionally biased region" description="Low complexity" evidence="1">
    <location>
        <begin position="112"/>
        <end position="129"/>
    </location>
</feature>
<keyword evidence="2" id="KW-1133">Transmembrane helix</keyword>
<reference evidence="3 4" key="1">
    <citation type="submission" date="2024-04" db="EMBL/GenBank/DDBJ databases">
        <title>Polymorphospora sp. isolated from Baiyangdian Lake in Xiong'an New Area.</title>
        <authorList>
            <person name="Zhang X."/>
            <person name="Liu J."/>
        </authorList>
    </citation>
    <scope>NUCLEOTIDE SEQUENCE [LARGE SCALE GENOMIC DNA]</scope>
    <source>
        <strain evidence="3 4">2-325</strain>
    </source>
</reference>
<feature type="region of interest" description="Disordered" evidence="1">
    <location>
        <begin position="61"/>
        <end position="179"/>
    </location>
</feature>
<keyword evidence="4" id="KW-1185">Reference proteome</keyword>
<evidence type="ECO:0000256" key="1">
    <source>
        <dbReference type="SAM" id="MobiDB-lite"/>
    </source>
</evidence>
<keyword evidence="2" id="KW-0812">Transmembrane</keyword>
<dbReference type="RefSeq" id="WP_375732567.1">
    <property type="nucleotide sequence ID" value="NZ_JBCGDC010000001.1"/>
</dbReference>